<feature type="non-terminal residue" evidence="4">
    <location>
        <position position="1"/>
    </location>
</feature>
<dbReference type="Pfam" id="PF01535">
    <property type="entry name" value="PPR"/>
    <property type="match status" value="4"/>
</dbReference>
<name>A0A833WZC9_JUGRE</name>
<reference evidence="4" key="1">
    <citation type="submission" date="2015-10" db="EMBL/GenBank/DDBJ databases">
        <authorList>
            <person name="Martinez-Garcia P.J."/>
            <person name="Crepeau M.W."/>
            <person name="Puiu D."/>
            <person name="Gonzalez-Ibeas D."/>
            <person name="Whalen J."/>
            <person name="Stevens K."/>
            <person name="Paul R."/>
            <person name="Butterfield T."/>
            <person name="Britton M."/>
            <person name="Reagan R."/>
            <person name="Chakraborty S."/>
            <person name="Walawage S.L."/>
            <person name="Vasquez-Gross H.A."/>
            <person name="Cardeno C."/>
            <person name="Famula R."/>
            <person name="Pratt K."/>
            <person name="Kuruganti S."/>
            <person name="Aradhya M.K."/>
            <person name="Leslie C.A."/>
            <person name="Dandekar A.M."/>
            <person name="Salzberg S.L."/>
            <person name="Wegrzyn J.L."/>
            <person name="Langley C.H."/>
            <person name="Neale D.B."/>
        </authorList>
    </citation>
    <scope>NUCLEOTIDE SEQUENCE</scope>
    <source>
        <tissue evidence="4">Leaves</tissue>
    </source>
</reference>
<comment type="similarity">
    <text evidence="1">Belongs to the PPR family. P subfamily.</text>
</comment>
<protein>
    <recommendedName>
        <fullName evidence="6">Pentatricopeptide repeat-containing protein At5g13770, chloroplastic</fullName>
    </recommendedName>
</protein>
<dbReference type="PANTHER" id="PTHR47447:SF21">
    <property type="entry name" value="PENTACOTRIPEPTIDE-REPEAT REGION OF PRORP DOMAIN-CONTAINING PROTEIN"/>
    <property type="match status" value="1"/>
</dbReference>
<dbReference type="Gene3D" id="1.25.40.10">
    <property type="entry name" value="Tetratricopeptide repeat domain"/>
    <property type="match status" value="3"/>
</dbReference>
<reference evidence="4" key="2">
    <citation type="submission" date="2020-03" db="EMBL/GenBank/DDBJ databases">
        <title>Walnut 2.0.</title>
        <authorList>
            <person name="Marrano A."/>
            <person name="Britton M."/>
            <person name="Zimin A.V."/>
            <person name="Zaini P.A."/>
            <person name="Workman R."/>
            <person name="Puiu D."/>
            <person name="Bianco L."/>
            <person name="Allen B.J."/>
            <person name="Troggio M."/>
            <person name="Leslie C.A."/>
            <person name="Timp W."/>
            <person name="Dendekar A."/>
            <person name="Salzberg S.L."/>
            <person name="Neale D.B."/>
        </authorList>
    </citation>
    <scope>NUCLEOTIDE SEQUENCE</scope>
    <source>
        <tissue evidence="4">Leaves</tissue>
    </source>
</reference>
<accession>A0A833WZC9</accession>
<dbReference type="InterPro" id="IPR011990">
    <property type="entry name" value="TPR-like_helical_dom_sf"/>
</dbReference>
<dbReference type="Gramene" id="Jr13_18800_p1">
    <property type="protein sequence ID" value="cds.Jr13_18800_p1"/>
    <property type="gene ID" value="Jr13_18800"/>
</dbReference>
<evidence type="ECO:0000256" key="2">
    <source>
        <dbReference type="ARBA" id="ARBA00022737"/>
    </source>
</evidence>
<feature type="repeat" description="PPR" evidence="3">
    <location>
        <begin position="516"/>
        <end position="550"/>
    </location>
</feature>
<dbReference type="NCBIfam" id="TIGR00756">
    <property type="entry name" value="PPR"/>
    <property type="match status" value="5"/>
</dbReference>
<feature type="repeat" description="PPR" evidence="3">
    <location>
        <begin position="481"/>
        <end position="515"/>
    </location>
</feature>
<dbReference type="Pfam" id="PF13812">
    <property type="entry name" value="PPR_3"/>
    <property type="match status" value="1"/>
</dbReference>
<dbReference type="SUPFAM" id="SSF81901">
    <property type="entry name" value="HCP-like"/>
    <property type="match status" value="1"/>
</dbReference>
<keyword evidence="2" id="KW-0677">Repeat</keyword>
<dbReference type="Proteomes" id="UP000619265">
    <property type="component" value="Unassembled WGS sequence"/>
</dbReference>
<sequence length="621" mass="70877">PNLICNMTISTCSDWSVACINSCRNSHRFNLIPTCKTLPFFSVTRPRFLNFDVYSSGCSSPTLEEPSNSLPIIELNLEFPDSERCQKPDCGNLNDILRGLFADPQTQELAYEYYEKVKQRPEFRPERSTLKHVIRYLLSSSKWGLILQVCEDFRNYQVFPDSATCSKLIRICIRARKFKIVETLLEDCKANGEVSVSAFVSAMSGYNKLHMYRSTIVAFRRMESSGVLPDLKCYCPIMEAYAKTGDSERVVELFRELQSTQLDFYSSPFCGQIYGILCKSLSESGRAFEALEYFQEMTKKGIILKDSSVYSSLICSFARMREVKVAEQLSEEAKSKRMLRDPEAYLKLVLMYVEEGQMEKTLEIVKAMKDSKLRIPDCIFCAIVNGYSKKRGFQAAVKVYEELISQGCEAGQVTYSSIINAYSQLELYSKAEMAFSEMENRGLDKSVVAYSCIIVMYGRMGRVRDAMRALAKMKERGCEPNVWIYNSLMEIHGKAKNLRQVEKLWKEMKRRKVCADKISYTIIISAYGKAREFETCVRYYKEFRSNGGVIDRVMAGIMVGVFSKSNRIGDLLMLLQDMRSHGTEFDGRLYSSALAALRDAGLQVQAQWLQDCFASKMNLNG</sequence>
<dbReference type="AlphaFoldDB" id="A0A833WZC9"/>
<evidence type="ECO:0000256" key="1">
    <source>
        <dbReference type="ARBA" id="ARBA00007626"/>
    </source>
</evidence>
<proteinExistence type="inferred from homology"/>
<evidence type="ECO:0000313" key="5">
    <source>
        <dbReference type="Proteomes" id="UP000619265"/>
    </source>
</evidence>
<comment type="caution">
    <text evidence="4">The sequence shown here is derived from an EMBL/GenBank/DDBJ whole genome shotgun (WGS) entry which is preliminary data.</text>
</comment>
<feature type="repeat" description="PPR" evidence="3">
    <location>
        <begin position="270"/>
        <end position="304"/>
    </location>
</feature>
<organism evidence="4 5">
    <name type="scientific">Juglans regia</name>
    <name type="common">English walnut</name>
    <dbReference type="NCBI Taxonomy" id="51240"/>
    <lineage>
        <taxon>Eukaryota</taxon>
        <taxon>Viridiplantae</taxon>
        <taxon>Streptophyta</taxon>
        <taxon>Embryophyta</taxon>
        <taxon>Tracheophyta</taxon>
        <taxon>Spermatophyta</taxon>
        <taxon>Magnoliopsida</taxon>
        <taxon>eudicotyledons</taxon>
        <taxon>Gunneridae</taxon>
        <taxon>Pentapetalae</taxon>
        <taxon>rosids</taxon>
        <taxon>fabids</taxon>
        <taxon>Fagales</taxon>
        <taxon>Juglandaceae</taxon>
        <taxon>Juglans</taxon>
    </lineage>
</organism>
<dbReference type="PROSITE" id="PS51375">
    <property type="entry name" value="PPR"/>
    <property type="match status" value="6"/>
</dbReference>
<feature type="repeat" description="PPR" evidence="3">
    <location>
        <begin position="230"/>
        <end position="264"/>
    </location>
</feature>
<dbReference type="EMBL" id="LIHL02000013">
    <property type="protein sequence ID" value="KAF5449966.1"/>
    <property type="molecule type" value="Genomic_DNA"/>
</dbReference>
<evidence type="ECO:0008006" key="6">
    <source>
        <dbReference type="Google" id="ProtNLM"/>
    </source>
</evidence>
<gene>
    <name evidence="4" type="ORF">F2P56_030357</name>
</gene>
<feature type="repeat" description="PPR" evidence="3">
    <location>
        <begin position="446"/>
        <end position="480"/>
    </location>
</feature>
<evidence type="ECO:0000313" key="4">
    <source>
        <dbReference type="EMBL" id="KAF5449966.1"/>
    </source>
</evidence>
<dbReference type="InterPro" id="IPR002885">
    <property type="entry name" value="PPR_rpt"/>
</dbReference>
<dbReference type="PANTHER" id="PTHR47447">
    <property type="entry name" value="OS03G0856100 PROTEIN"/>
    <property type="match status" value="1"/>
</dbReference>
<feature type="repeat" description="PPR" evidence="3">
    <location>
        <begin position="411"/>
        <end position="445"/>
    </location>
</feature>
<evidence type="ECO:0000256" key="3">
    <source>
        <dbReference type="PROSITE-ProRule" id="PRU00708"/>
    </source>
</evidence>